<dbReference type="EMBL" id="BJCC01000006">
    <property type="protein sequence ID" value="GCF92763.1"/>
    <property type="molecule type" value="Genomic_DNA"/>
</dbReference>
<dbReference type="PANTHER" id="PTHR22749:SF6">
    <property type="entry name" value="RIBOFLAVIN KINASE"/>
    <property type="match status" value="1"/>
</dbReference>
<dbReference type="Pfam" id="PF06574">
    <property type="entry name" value="FAD_syn"/>
    <property type="match status" value="1"/>
</dbReference>
<dbReference type="EC" id="2.7.1.26" evidence="15"/>
<dbReference type="Gene3D" id="2.40.30.30">
    <property type="entry name" value="Riboflavin kinase-like"/>
    <property type="match status" value="1"/>
</dbReference>
<dbReference type="SUPFAM" id="SSF52374">
    <property type="entry name" value="Nucleotidylyl transferase"/>
    <property type="match status" value="1"/>
</dbReference>
<dbReference type="InterPro" id="IPR015865">
    <property type="entry name" value="Riboflavin_kinase_bac/euk"/>
</dbReference>
<comment type="pathway">
    <text evidence="2 15">Cofactor biosynthesis; FAD biosynthesis; FAD from FMN: step 1/1.</text>
</comment>
<dbReference type="PIRSF" id="PIRSF004491">
    <property type="entry name" value="FAD_Synth"/>
    <property type="match status" value="1"/>
</dbReference>
<keyword evidence="5 15" id="KW-0288">FMN</keyword>
<evidence type="ECO:0000256" key="4">
    <source>
        <dbReference type="ARBA" id="ARBA00022630"/>
    </source>
</evidence>
<gene>
    <name evidence="17" type="primary">ribF</name>
    <name evidence="17" type="ORF">NRIC_06540</name>
</gene>
<dbReference type="GO" id="GO:0005524">
    <property type="term" value="F:ATP binding"/>
    <property type="evidence" value="ECO:0007669"/>
    <property type="project" value="UniProtKB-UniRule"/>
</dbReference>
<evidence type="ECO:0000259" key="16">
    <source>
        <dbReference type="SMART" id="SM00904"/>
    </source>
</evidence>
<dbReference type="NCBIfam" id="TIGR00083">
    <property type="entry name" value="ribF"/>
    <property type="match status" value="1"/>
</dbReference>
<evidence type="ECO:0000256" key="7">
    <source>
        <dbReference type="ARBA" id="ARBA00022695"/>
    </source>
</evidence>
<dbReference type="AlphaFoldDB" id="A0A4P5PH63"/>
<dbReference type="InterPro" id="IPR023468">
    <property type="entry name" value="Riboflavin_kinase"/>
</dbReference>
<dbReference type="CDD" id="cd02064">
    <property type="entry name" value="FAD_synthetase_N"/>
    <property type="match status" value="1"/>
</dbReference>
<evidence type="ECO:0000256" key="6">
    <source>
        <dbReference type="ARBA" id="ARBA00022679"/>
    </source>
</evidence>
<name>A0A4P5PH63_9ENTE</name>
<keyword evidence="10 15" id="KW-0274">FAD</keyword>
<protein>
    <recommendedName>
        <fullName evidence="15">Riboflavin biosynthesis protein</fullName>
    </recommendedName>
    <domain>
        <recommendedName>
            <fullName evidence="15">Riboflavin kinase</fullName>
            <ecNumber evidence="15">2.7.1.26</ecNumber>
        </recommendedName>
        <alternativeName>
            <fullName evidence="15">Flavokinase</fullName>
        </alternativeName>
    </domain>
    <domain>
        <recommendedName>
            <fullName evidence="15">FMN adenylyltransferase</fullName>
            <ecNumber evidence="15">2.7.7.2</ecNumber>
        </recommendedName>
        <alternativeName>
            <fullName evidence="15">FAD pyrophosphorylase</fullName>
        </alternativeName>
        <alternativeName>
            <fullName evidence="15">FAD synthase</fullName>
        </alternativeName>
    </domain>
</protein>
<evidence type="ECO:0000256" key="8">
    <source>
        <dbReference type="ARBA" id="ARBA00022741"/>
    </source>
</evidence>
<dbReference type="InterPro" id="IPR014729">
    <property type="entry name" value="Rossmann-like_a/b/a_fold"/>
</dbReference>
<evidence type="ECO:0000256" key="13">
    <source>
        <dbReference type="ARBA" id="ARBA00047880"/>
    </source>
</evidence>
<dbReference type="InterPro" id="IPR015864">
    <property type="entry name" value="FAD_synthase"/>
</dbReference>
<keyword evidence="18" id="KW-1185">Reference proteome</keyword>
<dbReference type="Proteomes" id="UP000290567">
    <property type="component" value="Unassembled WGS sequence"/>
</dbReference>
<dbReference type="Pfam" id="PF01687">
    <property type="entry name" value="Flavokinase"/>
    <property type="match status" value="1"/>
</dbReference>
<keyword evidence="6 15" id="KW-0808">Transferase</keyword>
<dbReference type="GO" id="GO:0008531">
    <property type="term" value="F:riboflavin kinase activity"/>
    <property type="evidence" value="ECO:0007669"/>
    <property type="project" value="UniProtKB-UniRule"/>
</dbReference>
<evidence type="ECO:0000256" key="14">
    <source>
        <dbReference type="ARBA" id="ARBA00049494"/>
    </source>
</evidence>
<comment type="catalytic activity">
    <reaction evidence="14 15">
        <text>FMN + ATP + H(+) = FAD + diphosphate</text>
        <dbReference type="Rhea" id="RHEA:17237"/>
        <dbReference type="ChEBI" id="CHEBI:15378"/>
        <dbReference type="ChEBI" id="CHEBI:30616"/>
        <dbReference type="ChEBI" id="CHEBI:33019"/>
        <dbReference type="ChEBI" id="CHEBI:57692"/>
        <dbReference type="ChEBI" id="CHEBI:58210"/>
        <dbReference type="EC" id="2.7.7.2"/>
    </reaction>
</comment>
<evidence type="ECO:0000313" key="17">
    <source>
        <dbReference type="EMBL" id="GCF92763.1"/>
    </source>
</evidence>
<dbReference type="GO" id="GO:0003919">
    <property type="term" value="F:FMN adenylyltransferase activity"/>
    <property type="evidence" value="ECO:0007669"/>
    <property type="project" value="UniProtKB-UniRule"/>
</dbReference>
<dbReference type="FunFam" id="2.40.30.30:FF:000003">
    <property type="entry name" value="Riboflavin biosynthesis protein"/>
    <property type="match status" value="1"/>
</dbReference>
<keyword evidence="12" id="KW-0511">Multifunctional enzyme</keyword>
<dbReference type="UniPathway" id="UPA00276">
    <property type="reaction ID" value="UER00406"/>
</dbReference>
<dbReference type="PANTHER" id="PTHR22749">
    <property type="entry name" value="RIBOFLAVIN KINASE/FMN ADENYLYLTRANSFERASE"/>
    <property type="match status" value="1"/>
</dbReference>
<evidence type="ECO:0000256" key="1">
    <source>
        <dbReference type="ARBA" id="ARBA00002121"/>
    </source>
</evidence>
<dbReference type="NCBIfam" id="TIGR00125">
    <property type="entry name" value="cyt_tran_rel"/>
    <property type="match status" value="1"/>
</dbReference>
<keyword evidence="9 15" id="KW-0418">Kinase</keyword>
<keyword evidence="11 15" id="KW-0067">ATP-binding</keyword>
<comment type="pathway">
    <text evidence="3 15">Cofactor biosynthesis; FMN biosynthesis; FMN from riboflavin (ATP route): step 1/1.</text>
</comment>
<dbReference type="Gene3D" id="3.40.50.620">
    <property type="entry name" value="HUPs"/>
    <property type="match status" value="1"/>
</dbReference>
<evidence type="ECO:0000256" key="5">
    <source>
        <dbReference type="ARBA" id="ARBA00022643"/>
    </source>
</evidence>
<evidence type="ECO:0000256" key="9">
    <source>
        <dbReference type="ARBA" id="ARBA00022777"/>
    </source>
</evidence>
<comment type="similarity">
    <text evidence="15">Belongs to the ribF family.</text>
</comment>
<dbReference type="EC" id="2.7.7.2" evidence="15"/>
<dbReference type="GO" id="GO:0009231">
    <property type="term" value="P:riboflavin biosynthetic process"/>
    <property type="evidence" value="ECO:0007669"/>
    <property type="project" value="InterPro"/>
</dbReference>
<sequence length="313" mass="36049">MEIIKLHHPYHPSEIPAEEVVMVLGFFDGVHKGHQEVIQTGKRIAQKRELKLAVMTFNQHPAVVFQKVDQHPIHYLSNLNQKERLMEQLGVDYLYEVAFTSAFAAQSPQEFVDRYIVDLHGKVAVSGFDYTYGKGAEADVAHLPIYAKERFDVVTVPKQIDHDEKISSSRIRRLLNEGNMEEANHLLGYIYETNGIVIHGDARGRELGYPTANIQIENDMTLPKMGVYANKVLVNGEWYIGMGSIGRNDTFEPNRKITVEINLLDFDQNIYGEEVNVRWYSLLRDQVKFESAEKLIEQLKIDENNTRDYFLQH</sequence>
<accession>A0A4P5PH63</accession>
<feature type="domain" description="Riboflavin kinase" evidence="16">
    <location>
        <begin position="186"/>
        <end position="311"/>
    </location>
</feature>
<dbReference type="SMART" id="SM00904">
    <property type="entry name" value="Flavokinase"/>
    <property type="match status" value="1"/>
</dbReference>
<comment type="function">
    <text evidence="1">Catalyzes the phosphorylation of riboflavin to FMN followed by the adenylation of FMN to FAD.</text>
</comment>
<dbReference type="SUPFAM" id="SSF82114">
    <property type="entry name" value="Riboflavin kinase-like"/>
    <property type="match status" value="1"/>
</dbReference>
<proteinExistence type="inferred from homology"/>
<evidence type="ECO:0000256" key="3">
    <source>
        <dbReference type="ARBA" id="ARBA00005201"/>
    </source>
</evidence>
<evidence type="ECO:0000256" key="11">
    <source>
        <dbReference type="ARBA" id="ARBA00022840"/>
    </source>
</evidence>
<evidence type="ECO:0000313" key="18">
    <source>
        <dbReference type="Proteomes" id="UP000290567"/>
    </source>
</evidence>
<comment type="catalytic activity">
    <reaction evidence="13 15">
        <text>riboflavin + ATP = FMN + ADP + H(+)</text>
        <dbReference type="Rhea" id="RHEA:14357"/>
        <dbReference type="ChEBI" id="CHEBI:15378"/>
        <dbReference type="ChEBI" id="CHEBI:30616"/>
        <dbReference type="ChEBI" id="CHEBI:57986"/>
        <dbReference type="ChEBI" id="CHEBI:58210"/>
        <dbReference type="ChEBI" id="CHEBI:456216"/>
        <dbReference type="EC" id="2.7.1.26"/>
    </reaction>
</comment>
<dbReference type="FunFam" id="3.40.50.620:FF:000021">
    <property type="entry name" value="Riboflavin biosynthesis protein"/>
    <property type="match status" value="1"/>
</dbReference>
<evidence type="ECO:0000256" key="2">
    <source>
        <dbReference type="ARBA" id="ARBA00004726"/>
    </source>
</evidence>
<evidence type="ECO:0000256" key="12">
    <source>
        <dbReference type="ARBA" id="ARBA00023268"/>
    </source>
</evidence>
<reference evidence="18" key="1">
    <citation type="submission" date="2019-02" db="EMBL/GenBank/DDBJ databases">
        <title>Draft genome sequence of Enterococcus sp. Gos25-1.</title>
        <authorList>
            <person name="Tanaka N."/>
            <person name="Shiwa Y."/>
            <person name="Fujita N."/>
        </authorList>
    </citation>
    <scope>NUCLEOTIDE SEQUENCE [LARGE SCALE GENOMIC DNA]</scope>
    <source>
        <strain evidence="18">Gos25-1</strain>
    </source>
</reference>
<keyword evidence="8 15" id="KW-0547">Nucleotide-binding</keyword>
<organism evidence="17 18">
    <name type="scientific">Enterococcus florum</name>
    <dbReference type="NCBI Taxonomy" id="2480627"/>
    <lineage>
        <taxon>Bacteria</taxon>
        <taxon>Bacillati</taxon>
        <taxon>Bacillota</taxon>
        <taxon>Bacilli</taxon>
        <taxon>Lactobacillales</taxon>
        <taxon>Enterococcaceae</taxon>
        <taxon>Enterococcus</taxon>
    </lineage>
</organism>
<keyword evidence="7 15" id="KW-0548">Nucleotidyltransferase</keyword>
<keyword evidence="4 15" id="KW-0285">Flavoprotein</keyword>
<dbReference type="GO" id="GO:0006747">
    <property type="term" value="P:FAD biosynthetic process"/>
    <property type="evidence" value="ECO:0007669"/>
    <property type="project" value="UniProtKB-UniRule"/>
</dbReference>
<evidence type="ECO:0000256" key="10">
    <source>
        <dbReference type="ARBA" id="ARBA00022827"/>
    </source>
</evidence>
<dbReference type="InterPro" id="IPR004821">
    <property type="entry name" value="Cyt_trans-like"/>
</dbReference>
<comment type="caution">
    <text evidence="17">The sequence shown here is derived from an EMBL/GenBank/DDBJ whole genome shotgun (WGS) entry which is preliminary data.</text>
</comment>
<evidence type="ECO:0000256" key="15">
    <source>
        <dbReference type="PIRNR" id="PIRNR004491"/>
    </source>
</evidence>
<dbReference type="RefSeq" id="WP_146621258.1">
    <property type="nucleotide sequence ID" value="NZ_BJCC01000006.1"/>
</dbReference>
<dbReference type="InterPro" id="IPR002606">
    <property type="entry name" value="Riboflavin_kinase_bac"/>
</dbReference>
<dbReference type="OrthoDB" id="9803667at2"/>
<dbReference type="UniPathway" id="UPA00277">
    <property type="reaction ID" value="UER00407"/>
</dbReference>
<dbReference type="GO" id="GO:0009398">
    <property type="term" value="P:FMN biosynthetic process"/>
    <property type="evidence" value="ECO:0007669"/>
    <property type="project" value="UniProtKB-UniRule"/>
</dbReference>
<dbReference type="InterPro" id="IPR023465">
    <property type="entry name" value="Riboflavin_kinase_dom_sf"/>
</dbReference>